<reference evidence="2 3" key="1">
    <citation type="submission" date="2019-09" db="EMBL/GenBank/DDBJ databases">
        <title>Wenzhouxiangella sp. Genome sequencing and assembly.</title>
        <authorList>
            <person name="Zhang R."/>
        </authorList>
    </citation>
    <scope>NUCLEOTIDE SEQUENCE [LARGE SCALE GENOMIC DNA]</scope>
    <source>
        <strain evidence="2 3">W260</strain>
    </source>
</reference>
<organism evidence="2 3">
    <name type="scientific">Marinihelvus fidelis</name>
    <dbReference type="NCBI Taxonomy" id="2613842"/>
    <lineage>
        <taxon>Bacteria</taxon>
        <taxon>Pseudomonadati</taxon>
        <taxon>Pseudomonadota</taxon>
        <taxon>Gammaproteobacteria</taxon>
        <taxon>Chromatiales</taxon>
        <taxon>Wenzhouxiangellaceae</taxon>
        <taxon>Marinihelvus</taxon>
    </lineage>
</organism>
<protein>
    <recommendedName>
        <fullName evidence="4">NirD/YgiW/YdeI family stress tolerance protein</fullName>
    </recommendedName>
</protein>
<keyword evidence="3" id="KW-1185">Reference proteome</keyword>
<dbReference type="EMBL" id="VYXP01000013">
    <property type="protein sequence ID" value="KAA9129629.1"/>
    <property type="molecule type" value="Genomic_DNA"/>
</dbReference>
<proteinExistence type="predicted"/>
<dbReference type="Proteomes" id="UP000325372">
    <property type="component" value="Unassembled WGS sequence"/>
</dbReference>
<gene>
    <name evidence="2" type="ORF">F3N42_14795</name>
</gene>
<comment type="caution">
    <text evidence="2">The sequence shown here is derived from an EMBL/GenBank/DDBJ whole genome shotgun (WGS) entry which is preliminary data.</text>
</comment>
<dbReference type="RefSeq" id="WP_150865453.1">
    <property type="nucleotide sequence ID" value="NZ_VYXP01000013.1"/>
</dbReference>
<dbReference type="AlphaFoldDB" id="A0A5N0T8K0"/>
<evidence type="ECO:0000313" key="2">
    <source>
        <dbReference type="EMBL" id="KAA9129629.1"/>
    </source>
</evidence>
<evidence type="ECO:0000256" key="1">
    <source>
        <dbReference type="SAM" id="SignalP"/>
    </source>
</evidence>
<accession>A0A5N0T8K0</accession>
<keyword evidence="1" id="KW-0732">Signal</keyword>
<feature type="signal peptide" evidence="1">
    <location>
        <begin position="1"/>
        <end position="27"/>
    </location>
</feature>
<name>A0A5N0T8K0_9GAMM</name>
<sequence length="127" mass="13709">MSLKRNAATGLAAMLLTLVLATMPAFAHHGWSGNTAGDIEVTGTVVTGVKLAGAHGTMQIRDAEGQVWDITLAPGPRTHRAGLREDIIPEGATVTVYGERNEDPDLFEAKVRRVVWDDQVFDVYPPE</sequence>
<evidence type="ECO:0008006" key="4">
    <source>
        <dbReference type="Google" id="ProtNLM"/>
    </source>
</evidence>
<feature type="chain" id="PRO_5024381820" description="NirD/YgiW/YdeI family stress tolerance protein" evidence="1">
    <location>
        <begin position="28"/>
        <end position="127"/>
    </location>
</feature>
<evidence type="ECO:0000313" key="3">
    <source>
        <dbReference type="Proteomes" id="UP000325372"/>
    </source>
</evidence>